<evidence type="ECO:0000313" key="1">
    <source>
        <dbReference type="EMBL" id="KAJ7326612.1"/>
    </source>
</evidence>
<sequence length="307" mass="36091">MMGYIQGEKWLKWSLQLDDNIKQLLKTDELQGLRQLALQGPQNIYGIYQNIINALRPLLTTTHEKKDQGAQTSWFDNDCQRTPSAHLRTELSLPSVGARIDLAYFRYWQRLNGMDDQSLTKRCWLEQLRTEGWAKQCQVKLKTYDLSMERLLSFDPSSNSLKNWIFDSDACQDRATIIDSRFSKWYPKLQINHLRPKYFETLTIPQLHWAFTELRFQQMPSAYLEGRYKKIPVMEHKCFYGCDQIEDIIHYLLFCPLYKNPRARLLWPITKIFPACSNDEIVLRLLADNQSSVTHSVTLFALAAKKL</sequence>
<name>A0A9Q0XU24_9SAUR</name>
<dbReference type="AlphaFoldDB" id="A0A9Q0XU24"/>
<organism evidence="1 2">
    <name type="scientific">Phrynocephalus forsythii</name>
    <dbReference type="NCBI Taxonomy" id="171643"/>
    <lineage>
        <taxon>Eukaryota</taxon>
        <taxon>Metazoa</taxon>
        <taxon>Chordata</taxon>
        <taxon>Craniata</taxon>
        <taxon>Vertebrata</taxon>
        <taxon>Euteleostomi</taxon>
        <taxon>Lepidosauria</taxon>
        <taxon>Squamata</taxon>
        <taxon>Bifurcata</taxon>
        <taxon>Unidentata</taxon>
        <taxon>Episquamata</taxon>
        <taxon>Toxicofera</taxon>
        <taxon>Iguania</taxon>
        <taxon>Acrodonta</taxon>
        <taxon>Agamidae</taxon>
        <taxon>Agaminae</taxon>
        <taxon>Phrynocephalus</taxon>
    </lineage>
</organism>
<reference evidence="1" key="1">
    <citation type="journal article" date="2023" name="DNA Res.">
        <title>Chromosome-level genome assembly of Phrynocephalus forsythii using third-generation DNA sequencing and Hi-C analysis.</title>
        <authorList>
            <person name="Qi Y."/>
            <person name="Zhao W."/>
            <person name="Zhao Y."/>
            <person name="Niu C."/>
            <person name="Cao S."/>
            <person name="Zhang Y."/>
        </authorList>
    </citation>
    <scope>NUCLEOTIDE SEQUENCE</scope>
    <source>
        <tissue evidence="1">Muscle</tissue>
    </source>
</reference>
<comment type="caution">
    <text evidence="1">The sequence shown here is derived from an EMBL/GenBank/DDBJ whole genome shotgun (WGS) entry which is preliminary data.</text>
</comment>
<dbReference type="OrthoDB" id="6154566at2759"/>
<evidence type="ECO:0000313" key="2">
    <source>
        <dbReference type="Proteomes" id="UP001142489"/>
    </source>
</evidence>
<dbReference type="EMBL" id="JAPFRF010000007">
    <property type="protein sequence ID" value="KAJ7326612.1"/>
    <property type="molecule type" value="Genomic_DNA"/>
</dbReference>
<proteinExistence type="predicted"/>
<feature type="non-terminal residue" evidence="1">
    <location>
        <position position="307"/>
    </location>
</feature>
<gene>
    <name evidence="1" type="ORF">JRQ81_016371</name>
</gene>
<protein>
    <submittedName>
        <fullName evidence="1">Uncharacterized protein</fullName>
    </submittedName>
</protein>
<accession>A0A9Q0XU24</accession>
<keyword evidence="2" id="KW-1185">Reference proteome</keyword>
<dbReference type="Proteomes" id="UP001142489">
    <property type="component" value="Unassembled WGS sequence"/>
</dbReference>